<reference evidence="2" key="1">
    <citation type="journal article" date="2017" name="Nat. Ecol. Evol.">
        <title>Genome expansion and lineage-specific genetic innovations in the forest pathogenic fungi Armillaria.</title>
        <authorList>
            <person name="Sipos G."/>
            <person name="Prasanna A.N."/>
            <person name="Walter M.C."/>
            <person name="O'Connor E."/>
            <person name="Balint B."/>
            <person name="Krizsan K."/>
            <person name="Kiss B."/>
            <person name="Hess J."/>
            <person name="Varga T."/>
            <person name="Slot J."/>
            <person name="Riley R."/>
            <person name="Boka B."/>
            <person name="Rigling D."/>
            <person name="Barry K."/>
            <person name="Lee J."/>
            <person name="Mihaltcheva S."/>
            <person name="LaButti K."/>
            <person name="Lipzen A."/>
            <person name="Waldron R."/>
            <person name="Moloney N.M."/>
            <person name="Sperisen C."/>
            <person name="Kredics L."/>
            <person name="Vagvoelgyi C."/>
            <person name="Patrignani A."/>
            <person name="Fitzpatrick D."/>
            <person name="Nagy I."/>
            <person name="Doyle S."/>
            <person name="Anderson J.B."/>
            <person name="Grigoriev I.V."/>
            <person name="Gueldener U."/>
            <person name="Muensterkoetter M."/>
            <person name="Nagy L.G."/>
        </authorList>
    </citation>
    <scope>NUCLEOTIDE SEQUENCE [LARGE SCALE GENOMIC DNA]</scope>
    <source>
        <strain evidence="2">28-4</strain>
    </source>
</reference>
<gene>
    <name evidence="1" type="ORF">ARMSODRAFT_980502</name>
</gene>
<keyword evidence="2" id="KW-1185">Reference proteome</keyword>
<dbReference type="Proteomes" id="UP000218334">
    <property type="component" value="Unassembled WGS sequence"/>
</dbReference>
<evidence type="ECO:0000313" key="2">
    <source>
        <dbReference type="Proteomes" id="UP000218334"/>
    </source>
</evidence>
<evidence type="ECO:0000313" key="1">
    <source>
        <dbReference type="EMBL" id="PBK62652.1"/>
    </source>
</evidence>
<protein>
    <recommendedName>
        <fullName evidence="3">Heterokaryon incompatibility domain-containing protein</fullName>
    </recommendedName>
</protein>
<organism evidence="1 2">
    <name type="scientific">Armillaria solidipes</name>
    <dbReference type="NCBI Taxonomy" id="1076256"/>
    <lineage>
        <taxon>Eukaryota</taxon>
        <taxon>Fungi</taxon>
        <taxon>Dikarya</taxon>
        <taxon>Basidiomycota</taxon>
        <taxon>Agaricomycotina</taxon>
        <taxon>Agaricomycetes</taxon>
        <taxon>Agaricomycetidae</taxon>
        <taxon>Agaricales</taxon>
        <taxon>Marasmiineae</taxon>
        <taxon>Physalacriaceae</taxon>
        <taxon>Armillaria</taxon>
    </lineage>
</organism>
<evidence type="ECO:0008006" key="3">
    <source>
        <dbReference type="Google" id="ProtNLM"/>
    </source>
</evidence>
<accession>A0A2H3B6J6</accession>
<sequence length="559" mass="65004">MDAESWYDCYRDEILKQSWLRIREDAHRRYENLSEVTISAFEDSAQAESLIKVPLQRVWTGRKPVISSSLADTPCADLGVGGLLEKLNNILGTAYTLDQPWLYFFLHDYAATNRDFGAAYAYLRPRWYTDWTYIKDEIDESERRDRDMRQHVMNGNCILSRWVPPRYLWDLYSNRVVPWTIAGIDLTMIWTVSHAWVAEEERVLIWTMINGLAWPVPLPKGIDLQWIRIELLKKGAEYVWQDVLCLRQAGGTREDLRAEEWKLDVPTIGHVYERSDKVLCYFNGLGRPLGGTVDMTSDRSWFRRAWTMQEIQLLRQSLIGGETEEGLNPDVQRAFEKQLSSIQNMDHFSIYAVLSEMQPRVSTNPVDRVAGLSYLLRTESIPTYYAAQSDEDAWSALVDVLGGWVWADLFFQYPKAGHENARWRPSWQQAMSDVLPDEWGWGFVDEGYSHRGYCIEKALIRGLSEAQHGHDRAGELRVEDSNGVQHSFKISAQYQHPVQEDVYTLIGNTNNGRMYYWVVGRWNADKFEKVSIFQMPDRVERQRLEGLDVVRQNVKVDLC</sequence>
<dbReference type="AlphaFoldDB" id="A0A2H3B6J6"/>
<proteinExistence type="predicted"/>
<dbReference type="EMBL" id="KZ293464">
    <property type="protein sequence ID" value="PBK62652.1"/>
    <property type="molecule type" value="Genomic_DNA"/>
</dbReference>
<name>A0A2H3B6J6_9AGAR</name>